<dbReference type="AlphaFoldDB" id="A0A828ZUG5"/>
<dbReference type="SUPFAM" id="SSF56784">
    <property type="entry name" value="HAD-like"/>
    <property type="match status" value="1"/>
</dbReference>
<accession>A0A828ZUG5</accession>
<dbReference type="RefSeq" id="WP_002308162.1">
    <property type="nucleotide sequence ID" value="NZ_KB029685.1"/>
</dbReference>
<dbReference type="NCBIfam" id="TIGR01549">
    <property type="entry name" value="HAD-SF-IA-v1"/>
    <property type="match status" value="1"/>
</dbReference>
<dbReference type="NCBIfam" id="TIGR01509">
    <property type="entry name" value="HAD-SF-IA-v3"/>
    <property type="match status" value="1"/>
</dbReference>
<dbReference type="InterPro" id="IPR036412">
    <property type="entry name" value="HAD-like_sf"/>
</dbReference>
<dbReference type="SFLD" id="SFLDG01129">
    <property type="entry name" value="C1.5:_HAD__Beta-PGM__Phosphata"/>
    <property type="match status" value="1"/>
</dbReference>
<comment type="caution">
    <text evidence="1">The sequence shown here is derived from an EMBL/GenBank/DDBJ whole genome shotgun (WGS) entry which is preliminary data.</text>
</comment>
<dbReference type="NCBIfam" id="TIGR01662">
    <property type="entry name" value="HAD-SF-IIIA"/>
    <property type="match status" value="1"/>
</dbReference>
<dbReference type="Gene3D" id="3.40.50.1000">
    <property type="entry name" value="HAD superfamily/HAD-like"/>
    <property type="match status" value="1"/>
</dbReference>
<dbReference type="InterPro" id="IPR050155">
    <property type="entry name" value="HAD-like_hydrolase_sf"/>
</dbReference>
<dbReference type="EMBL" id="AHXC01000003">
    <property type="protein sequence ID" value="ELB03924.1"/>
    <property type="molecule type" value="Genomic_DNA"/>
</dbReference>
<name>A0A828ZUG5_ENTFC</name>
<dbReference type="InterPro" id="IPR023214">
    <property type="entry name" value="HAD_sf"/>
</dbReference>
<dbReference type="GO" id="GO:0006281">
    <property type="term" value="P:DNA repair"/>
    <property type="evidence" value="ECO:0007669"/>
    <property type="project" value="TreeGrafter"/>
</dbReference>
<dbReference type="PANTHER" id="PTHR43434">
    <property type="entry name" value="PHOSPHOGLYCOLATE PHOSPHATASE"/>
    <property type="match status" value="1"/>
</dbReference>
<dbReference type="InterPro" id="IPR006549">
    <property type="entry name" value="HAD-SF_hydro_IIIA"/>
</dbReference>
<dbReference type="GO" id="GO:0008967">
    <property type="term" value="F:phosphoglycolate phosphatase activity"/>
    <property type="evidence" value="ECO:0007669"/>
    <property type="project" value="TreeGrafter"/>
</dbReference>
<dbReference type="PANTHER" id="PTHR43434:SF26">
    <property type="entry name" value="PYROPHOSPHATASE PPAX"/>
    <property type="match status" value="1"/>
</dbReference>
<dbReference type="InterPro" id="IPR023198">
    <property type="entry name" value="PGP-like_dom2"/>
</dbReference>
<proteinExistence type="predicted"/>
<dbReference type="Gene3D" id="1.10.150.240">
    <property type="entry name" value="Putative phosphatase, domain 2"/>
    <property type="match status" value="1"/>
</dbReference>
<dbReference type="Pfam" id="PF13419">
    <property type="entry name" value="HAD_2"/>
    <property type="match status" value="1"/>
</dbReference>
<dbReference type="GO" id="GO:0005829">
    <property type="term" value="C:cytosol"/>
    <property type="evidence" value="ECO:0007669"/>
    <property type="project" value="TreeGrafter"/>
</dbReference>
<organism evidence="1 2">
    <name type="scientific">Enterococcus faecium EnGen0003</name>
    <dbReference type="NCBI Taxonomy" id="1138901"/>
    <lineage>
        <taxon>Bacteria</taxon>
        <taxon>Bacillati</taxon>
        <taxon>Bacillota</taxon>
        <taxon>Bacilli</taxon>
        <taxon>Lactobacillales</taxon>
        <taxon>Enterococcaceae</taxon>
        <taxon>Enterococcus</taxon>
    </lineage>
</organism>
<evidence type="ECO:0000313" key="2">
    <source>
        <dbReference type="Proteomes" id="UP000010553"/>
    </source>
</evidence>
<dbReference type="SFLD" id="SFLDG01135">
    <property type="entry name" value="C1.5.6:_HAD__Beta-PGM__Phospha"/>
    <property type="match status" value="1"/>
</dbReference>
<dbReference type="SFLD" id="SFLDS00003">
    <property type="entry name" value="Haloacid_Dehalogenase"/>
    <property type="match status" value="1"/>
</dbReference>
<sequence length="214" mass="24583">MIKTILFDVDGTIIDTEYVMTHSLQKTLREELEKEIPIKELHYILGIPGREAIKKFVNTEEEEETLLSKWGENVLLLADNAQVFPHIEETLQTLHVKGIQLGLVTSKTKEEMKNEFDRFNLNQYFDIQITASDTKLHKPFPDPIQKAIDELDIKKEETIYIGDSLYDMQSAKSCGVTFGLAKWGAKNIESFQSVDIIIDSPQEILDLLENRQRA</sequence>
<evidence type="ECO:0000313" key="1">
    <source>
        <dbReference type="EMBL" id="ELB03924.1"/>
    </source>
</evidence>
<protein>
    <submittedName>
        <fullName evidence="1">HAD hydrolase, family IIIA</fullName>
    </submittedName>
</protein>
<dbReference type="PRINTS" id="PR00413">
    <property type="entry name" value="HADHALOGNASE"/>
</dbReference>
<dbReference type="InterPro" id="IPR041492">
    <property type="entry name" value="HAD_2"/>
</dbReference>
<gene>
    <name evidence="1" type="ORF">OIE_03890</name>
</gene>
<keyword evidence="1" id="KW-0378">Hydrolase</keyword>
<dbReference type="Proteomes" id="UP000010553">
    <property type="component" value="Unassembled WGS sequence"/>
</dbReference>
<dbReference type="InterPro" id="IPR006439">
    <property type="entry name" value="HAD-SF_hydro_IA"/>
</dbReference>
<reference evidence="1 2" key="1">
    <citation type="submission" date="2012-12" db="EMBL/GenBank/DDBJ databases">
        <title>The Genome Sequence of Enterococcus faecium E1590.</title>
        <authorList>
            <consortium name="The Broad Institute Genome Sequencing Platform"/>
            <consortium name="The Broad Institute Genome Sequencing Center for Infectious Disease"/>
            <person name="Earl A.M."/>
            <person name="Gilmore M.S."/>
            <person name="van Schaik W."/>
            <person name="Lebreton F."/>
            <person name="Willems R.J."/>
            <person name="Walker B."/>
            <person name="Young S.K."/>
            <person name="Zeng Q."/>
            <person name="Gargeya S."/>
            <person name="Fitzgerald M."/>
            <person name="Haas B."/>
            <person name="Abouelleil A."/>
            <person name="Alvarado L."/>
            <person name="Arachchi H.M."/>
            <person name="Berlin A.M."/>
            <person name="Chapman S.B."/>
            <person name="Dewar J."/>
            <person name="Goldberg J."/>
            <person name="Griggs A."/>
            <person name="Gujja S."/>
            <person name="Hansen M."/>
            <person name="Howarth C."/>
            <person name="Imamovic A."/>
            <person name="Larimer J."/>
            <person name="McCowan C."/>
            <person name="Murphy C."/>
            <person name="Neiman D."/>
            <person name="Pearson M."/>
            <person name="Priest M."/>
            <person name="Roberts A."/>
            <person name="Saif S."/>
            <person name="Shea T."/>
            <person name="Sisk P."/>
            <person name="Sykes S."/>
            <person name="Wortman J."/>
            <person name="Nusbaum C."/>
            <person name="Birren B."/>
        </authorList>
    </citation>
    <scope>NUCLEOTIDE SEQUENCE [LARGE SCALE GENOMIC DNA]</scope>
    <source>
        <strain evidence="1 2">E1590</strain>
    </source>
</reference>